<dbReference type="AlphaFoldDB" id="A0A0F9BD76"/>
<name>A0A0F9BD76_9ZZZZ</name>
<comment type="caution">
    <text evidence="1">The sequence shown here is derived from an EMBL/GenBank/DDBJ whole genome shotgun (WGS) entry which is preliminary data.</text>
</comment>
<organism evidence="1">
    <name type="scientific">marine sediment metagenome</name>
    <dbReference type="NCBI Taxonomy" id="412755"/>
    <lineage>
        <taxon>unclassified sequences</taxon>
        <taxon>metagenomes</taxon>
        <taxon>ecological metagenomes</taxon>
    </lineage>
</organism>
<gene>
    <name evidence="1" type="ORF">LCGC14_2542350</name>
</gene>
<sequence>MSMTTDKPTPPARVEVSTDMFDRIIEGRLDYRRGLMWHDPRGFDAAVEFKVKQALSFTTS</sequence>
<protein>
    <submittedName>
        <fullName evidence="1">Uncharacterized protein</fullName>
    </submittedName>
</protein>
<evidence type="ECO:0000313" key="1">
    <source>
        <dbReference type="EMBL" id="KKL11782.1"/>
    </source>
</evidence>
<reference evidence="1" key="1">
    <citation type="journal article" date="2015" name="Nature">
        <title>Complex archaea that bridge the gap between prokaryotes and eukaryotes.</title>
        <authorList>
            <person name="Spang A."/>
            <person name="Saw J.H."/>
            <person name="Jorgensen S.L."/>
            <person name="Zaremba-Niedzwiedzka K."/>
            <person name="Martijn J."/>
            <person name="Lind A.E."/>
            <person name="van Eijk R."/>
            <person name="Schleper C."/>
            <person name="Guy L."/>
            <person name="Ettema T.J."/>
        </authorList>
    </citation>
    <scope>NUCLEOTIDE SEQUENCE</scope>
</reference>
<proteinExistence type="predicted"/>
<accession>A0A0F9BD76</accession>
<dbReference type="EMBL" id="LAZR01041518">
    <property type="protein sequence ID" value="KKL11782.1"/>
    <property type="molecule type" value="Genomic_DNA"/>
</dbReference>